<dbReference type="InterPro" id="IPR052934">
    <property type="entry name" value="Methyl-DNA_Rec/Restrict_Enz"/>
</dbReference>
<dbReference type="REBASE" id="268266">
    <property type="entry name" value="Con701B08McrBCP"/>
</dbReference>
<name>A0A316XAC2_9FLAO</name>
<dbReference type="EMBL" id="PPEI02000001">
    <property type="protein sequence ID" value="PWN67820.1"/>
    <property type="molecule type" value="Genomic_DNA"/>
</dbReference>
<dbReference type="RefSeq" id="WP_109618497.1">
    <property type="nucleotide sequence ID" value="NZ_PPEI02000001.1"/>
</dbReference>
<dbReference type="PANTHER" id="PTHR37291">
    <property type="entry name" value="5-METHYLCYTOSINE-SPECIFIC RESTRICTION ENZYME B"/>
    <property type="match status" value="1"/>
</dbReference>
<protein>
    <recommendedName>
        <fullName evidence="1">ATPase dynein-related AAA domain-containing protein</fullName>
    </recommendedName>
</protein>
<reference evidence="2" key="1">
    <citation type="submission" date="2018-04" db="EMBL/GenBank/DDBJ databases">
        <title>Draft Genome Sequences of Chryseobacterium lactis NCTC11390T isolated from milk, Chryseobacterium oncorhynchi 701B-08T from rainbow trout, and Chryseobacterium viscerum 687B-08T from diseased fish.</title>
        <authorList>
            <person name="Jeong J.-J."/>
            <person name="Lee Y.J."/>
            <person name="Pathiraja D."/>
            <person name="Park B."/>
            <person name="Choi I.-G."/>
            <person name="Kim K.D."/>
        </authorList>
    </citation>
    <scope>NUCLEOTIDE SEQUENCE [LARGE SCALE GENOMIC DNA]</scope>
    <source>
        <strain evidence="2">701B-08</strain>
    </source>
</reference>
<sequence>MTNSEHYKLKEEFLNEWPLSRIQDLKLEEYTNLDKTSFCYWVEAKTNLLGSIWGGSAYKFGIYKRRDINKEVLNGNRVTDNEYAWHSKYGKTRGEAFATIKLILLEIVESAQNNDLESIDKLNLGDAYKWKIAFLYNDFKIVNIYKWDNLYNAAEFLGFDGDIKSYPALNSFILQKKQPGQDYFDFTQLLWNKSETENNEFINNEENESFDLSYPNQIFFGPPGTGKTHKINSFLNSAKKPKTKEPINTIKVDRHKTFWHLAPGQGGYLWNDLKNGNRLGYEWCSVSLGNLNDLDKKQTENFKMRTYFSDVKQGDYLCIISGKKFYGIAEALHGYDFSKAIVSGFDFQTIEVKWVKIFDTPELLSASYTPTFGKLNGGKRWNSLIQALQENNIVFDDDTTTIESAKPVTQSNNSIFTTFHQSFSYEDFIEGIKPDLDDNDEIKYNIEDGLFKIACDKAANLAGFEDLSDALKSPKEIVKAKFEVSEPFYLFIDEINRGNISQIFGELITLIEKDKRLGQINETRVTLPYSKSEIQFCVPPNLYIIGTMNTADRSVEALDTALRRRFCFTEMLPDRKVVEDKAFNDYPRADIMEKINTRIELLLDRNYTLGHSYFIKENFKNSFQNEIIPLLQEYFYSDYSKIGLILGRGFVREKARPKDKEIFADFYGIDDIDIQKSFELISFDELNFDDAIKLL</sequence>
<proteinExistence type="predicted"/>
<dbReference type="InterPro" id="IPR027417">
    <property type="entry name" value="P-loop_NTPase"/>
</dbReference>
<dbReference type="Proteomes" id="UP000236182">
    <property type="component" value="Unassembled WGS sequence"/>
</dbReference>
<dbReference type="OrthoDB" id="9781481at2"/>
<gene>
    <name evidence="2" type="ORF">C1638_004285</name>
</gene>
<evidence type="ECO:0000313" key="2">
    <source>
        <dbReference type="EMBL" id="PWN67820.1"/>
    </source>
</evidence>
<dbReference type="Gene3D" id="3.40.50.300">
    <property type="entry name" value="P-loop containing nucleotide triphosphate hydrolases"/>
    <property type="match status" value="1"/>
</dbReference>
<evidence type="ECO:0000259" key="1">
    <source>
        <dbReference type="Pfam" id="PF07728"/>
    </source>
</evidence>
<evidence type="ECO:0000313" key="3">
    <source>
        <dbReference type="Proteomes" id="UP000236182"/>
    </source>
</evidence>
<dbReference type="InterPro" id="IPR011704">
    <property type="entry name" value="ATPase_dyneun-rel_AAA"/>
</dbReference>
<dbReference type="Pfam" id="PF07728">
    <property type="entry name" value="AAA_5"/>
    <property type="match status" value="1"/>
</dbReference>
<organism evidence="2 3">
    <name type="scientific">Chryseobacterium oncorhynchi</name>
    <dbReference type="NCBI Taxonomy" id="741074"/>
    <lineage>
        <taxon>Bacteria</taxon>
        <taxon>Pseudomonadati</taxon>
        <taxon>Bacteroidota</taxon>
        <taxon>Flavobacteriia</taxon>
        <taxon>Flavobacteriales</taxon>
        <taxon>Weeksellaceae</taxon>
        <taxon>Chryseobacterium group</taxon>
        <taxon>Chryseobacterium</taxon>
    </lineage>
</organism>
<keyword evidence="3" id="KW-1185">Reference proteome</keyword>
<feature type="domain" description="ATPase dynein-related AAA" evidence="1">
    <location>
        <begin position="417"/>
        <end position="566"/>
    </location>
</feature>
<dbReference type="AlphaFoldDB" id="A0A316XAC2"/>
<accession>A0A316XAC2</accession>
<dbReference type="GO" id="GO:0016887">
    <property type="term" value="F:ATP hydrolysis activity"/>
    <property type="evidence" value="ECO:0007669"/>
    <property type="project" value="InterPro"/>
</dbReference>
<dbReference type="PANTHER" id="PTHR37291:SF1">
    <property type="entry name" value="TYPE IV METHYL-DIRECTED RESTRICTION ENZYME ECOKMCRB SUBUNIT"/>
    <property type="match status" value="1"/>
</dbReference>
<dbReference type="GO" id="GO:0005524">
    <property type="term" value="F:ATP binding"/>
    <property type="evidence" value="ECO:0007669"/>
    <property type="project" value="InterPro"/>
</dbReference>
<comment type="caution">
    <text evidence="2">The sequence shown here is derived from an EMBL/GenBank/DDBJ whole genome shotgun (WGS) entry which is preliminary data.</text>
</comment>
<dbReference type="SUPFAM" id="SSF52540">
    <property type="entry name" value="P-loop containing nucleoside triphosphate hydrolases"/>
    <property type="match status" value="1"/>
</dbReference>